<dbReference type="InterPro" id="IPR001965">
    <property type="entry name" value="Znf_PHD"/>
</dbReference>
<evidence type="ECO:0000256" key="3">
    <source>
        <dbReference type="ARBA" id="ARBA00022833"/>
    </source>
</evidence>
<feature type="compositionally biased region" description="Low complexity" evidence="4">
    <location>
        <begin position="473"/>
        <end position="488"/>
    </location>
</feature>
<feature type="region of interest" description="Disordered" evidence="4">
    <location>
        <begin position="255"/>
        <end position="276"/>
    </location>
</feature>
<comment type="caution">
    <text evidence="6">The sequence shown here is derived from an EMBL/GenBank/DDBJ whole genome shotgun (WGS) entry which is preliminary data.</text>
</comment>
<keyword evidence="2" id="KW-0863">Zinc-finger</keyword>
<evidence type="ECO:0000256" key="4">
    <source>
        <dbReference type="SAM" id="MobiDB-lite"/>
    </source>
</evidence>
<sequence>MGEVEGTDAIFSQTSNVFMQSPRNFPSGTPETLLHLFGVDGMLDIGDEVTVPSSPLSFHTDSDHSYFSLATPRFDCISESSLPEFHDLFDFHSIQPFDLIQGDSNIDVQEQIIESNQPKESQNNIANSQVWMHQGSDSRESGTESNDLDSSNSSCDSDQEQERVMSMSDGERNKTSKPRFSNHHTGPFPHTFISTPGDRRIRFCFGLQTIIKKIKALMSRTGASANFRADFEGHAFTLENADKLLKFSDRSQKAKGSKKEEACSSDCLSPSSSLGPDDDHRYAATILTQSESSYDVRDHQYNDLGTAEIQGKKHGKKSVQKSFIRTRYARERWLRKGATTIYSKMQRLMNRTGAKMTLTIEYQGLLVTPKNYKELQHLFGQYQPTMKKFNTKIIIEKKNSCNRPNNTFDSLPKNGNATVMKVSFPQSQRGGRLRPSLNVEFLEAAVVKNKGSLQTVVESDHDYESSHSPNLGPSEYPASPASSTSAPELSILPEPHVESFESFAGNEKVDMSPENYAKLVEKTDVATNTEISCEVCGTSEEGKNWIRCANPLCHYLVHPACIGFFVMNLHQLQFLPPYFCPSHR</sequence>
<organism evidence="6 7">
    <name type="scientific">Allacma fusca</name>
    <dbReference type="NCBI Taxonomy" id="39272"/>
    <lineage>
        <taxon>Eukaryota</taxon>
        <taxon>Metazoa</taxon>
        <taxon>Ecdysozoa</taxon>
        <taxon>Arthropoda</taxon>
        <taxon>Hexapoda</taxon>
        <taxon>Collembola</taxon>
        <taxon>Symphypleona</taxon>
        <taxon>Sminthuridae</taxon>
        <taxon>Allacma</taxon>
    </lineage>
</organism>
<evidence type="ECO:0000313" key="7">
    <source>
        <dbReference type="Proteomes" id="UP000708208"/>
    </source>
</evidence>
<keyword evidence="1" id="KW-0479">Metal-binding</keyword>
<dbReference type="SMART" id="SM00249">
    <property type="entry name" value="PHD"/>
    <property type="match status" value="1"/>
</dbReference>
<dbReference type="EMBL" id="CAJVCH010058876">
    <property type="protein sequence ID" value="CAG7719132.1"/>
    <property type="molecule type" value="Genomic_DNA"/>
</dbReference>
<dbReference type="CDD" id="cd15489">
    <property type="entry name" value="PHD_SF"/>
    <property type="match status" value="1"/>
</dbReference>
<evidence type="ECO:0000259" key="5">
    <source>
        <dbReference type="SMART" id="SM00249"/>
    </source>
</evidence>
<name>A0A8J2NUP9_9HEXA</name>
<gene>
    <name evidence="6" type="ORF">AFUS01_LOCUS8473</name>
</gene>
<protein>
    <recommendedName>
        <fullName evidence="5">Zinc finger PHD-type domain-containing protein</fullName>
    </recommendedName>
</protein>
<evidence type="ECO:0000256" key="1">
    <source>
        <dbReference type="ARBA" id="ARBA00022723"/>
    </source>
</evidence>
<dbReference type="AlphaFoldDB" id="A0A8J2NUP9"/>
<dbReference type="GO" id="GO:0008270">
    <property type="term" value="F:zinc ion binding"/>
    <property type="evidence" value="ECO:0007669"/>
    <property type="project" value="UniProtKB-KW"/>
</dbReference>
<evidence type="ECO:0000313" key="6">
    <source>
        <dbReference type="EMBL" id="CAG7719132.1"/>
    </source>
</evidence>
<feature type="region of interest" description="Disordered" evidence="4">
    <location>
        <begin position="131"/>
        <end position="192"/>
    </location>
</feature>
<feature type="compositionally biased region" description="Low complexity" evidence="4">
    <location>
        <begin position="264"/>
        <end position="275"/>
    </location>
</feature>
<evidence type="ECO:0000256" key="2">
    <source>
        <dbReference type="ARBA" id="ARBA00022771"/>
    </source>
</evidence>
<keyword evidence="3" id="KW-0862">Zinc</keyword>
<dbReference type="Proteomes" id="UP000708208">
    <property type="component" value="Unassembled WGS sequence"/>
</dbReference>
<feature type="region of interest" description="Disordered" evidence="4">
    <location>
        <begin position="456"/>
        <end position="488"/>
    </location>
</feature>
<accession>A0A8J2NUP9</accession>
<reference evidence="6" key="1">
    <citation type="submission" date="2021-06" db="EMBL/GenBank/DDBJ databases">
        <authorList>
            <person name="Hodson N. C."/>
            <person name="Mongue J. A."/>
            <person name="Jaron S. K."/>
        </authorList>
    </citation>
    <scope>NUCLEOTIDE SEQUENCE</scope>
</reference>
<feature type="domain" description="Zinc finger PHD-type" evidence="5">
    <location>
        <begin position="532"/>
        <end position="584"/>
    </location>
</feature>
<keyword evidence="7" id="KW-1185">Reference proteome</keyword>
<proteinExistence type="predicted"/>